<dbReference type="InterPro" id="IPR020845">
    <property type="entry name" value="AMP-binding_CS"/>
</dbReference>
<dbReference type="EC" id="6.2.1.12" evidence="2"/>
<evidence type="ECO:0000256" key="2">
    <source>
        <dbReference type="ARBA" id="ARBA00012959"/>
    </source>
</evidence>
<name>A0AB40C6I7_DIOCR</name>
<dbReference type="InterPro" id="IPR025110">
    <property type="entry name" value="AMP-bd_C"/>
</dbReference>
<evidence type="ECO:0000256" key="4">
    <source>
        <dbReference type="ARBA" id="ARBA00022741"/>
    </source>
</evidence>
<dbReference type="GO" id="GO:0106290">
    <property type="term" value="F:trans-cinnamate-CoA ligase activity"/>
    <property type="evidence" value="ECO:0007669"/>
    <property type="project" value="UniProtKB-ARBA"/>
</dbReference>
<evidence type="ECO:0000256" key="1">
    <source>
        <dbReference type="ARBA" id="ARBA00006432"/>
    </source>
</evidence>
<accession>A0AB40C6I7</accession>
<keyword evidence="4" id="KW-0547">Nucleotide-binding</keyword>
<reference evidence="10" key="1">
    <citation type="submission" date="2025-08" db="UniProtKB">
        <authorList>
            <consortium name="RefSeq"/>
        </authorList>
    </citation>
    <scope>IDENTIFICATION</scope>
</reference>
<dbReference type="FunFam" id="3.30.300.30:FF:000007">
    <property type="entry name" value="4-coumarate--CoA ligase 2"/>
    <property type="match status" value="1"/>
</dbReference>
<dbReference type="GO" id="GO:0005524">
    <property type="term" value="F:ATP binding"/>
    <property type="evidence" value="ECO:0007669"/>
    <property type="project" value="UniProtKB-KW"/>
</dbReference>
<dbReference type="PANTHER" id="PTHR24096">
    <property type="entry name" value="LONG-CHAIN-FATTY-ACID--COA LIGASE"/>
    <property type="match status" value="1"/>
</dbReference>
<dbReference type="FunFam" id="3.40.50.12780:FF:000003">
    <property type="entry name" value="Long-chain-fatty-acid--CoA ligase FadD"/>
    <property type="match status" value="1"/>
</dbReference>
<dbReference type="Gene3D" id="3.30.300.30">
    <property type="match status" value="1"/>
</dbReference>
<dbReference type="AlphaFoldDB" id="A0AB40C6I7"/>
<gene>
    <name evidence="10" type="primary">LOC120272623</name>
</gene>
<sequence>MAGNESELFPQLDHDKRSGFCRQTGTYHSLHRLPLDPNPSEVSNVAAFVLSNLLDVAGEKPAFIDAATGYVLTYYHLRRSVLSLATALRSLGLRPGNTVLLLSPNSIIYPVVTLGILVTGAAVSPANPVNTPAEIEKQALDSGAVLAISAPDLAHKLASLSIPILLTTRSPSDESALSAEELIEGADPEEVTSPSTASDVAVLLYSSGTTGASKGVKLTHANLIATLKLLKWTVDVSSARDDVYLGFLPMFHVYGLAFFALGLPSVGTTTVVMSRFELQAMMEAVERFKISNIPAVPPVLVAMLKNDGEIKLDLSNLRRIITGAAALAPATGREFRRRFPWVELRQGYGLTESSGAATYFAASEEAKKREEAVGRLLPWFEARVVDVASGKTVGPGEEGELWLKGPTVMAGYLGNDVATSETLDRDGWLRTGDLVFIDEDGFVYIVDRIKELIKHNGYQVAPAELEAVLVRHPDILDAAVVPMEDEESGQIPVAFVVKLAGSELTSEDVIQFVAGQVAPYKKIRRVGFINAIPRSMAGKILRKQLVALIKQAPHSKL</sequence>
<dbReference type="RefSeq" id="XP_039135427.1">
    <property type="nucleotide sequence ID" value="XM_039279493.1"/>
</dbReference>
<keyword evidence="5" id="KW-0067">ATP-binding</keyword>
<evidence type="ECO:0000256" key="3">
    <source>
        <dbReference type="ARBA" id="ARBA00022598"/>
    </source>
</evidence>
<dbReference type="InterPro" id="IPR000873">
    <property type="entry name" value="AMP-dep_synth/lig_dom"/>
</dbReference>
<keyword evidence="9" id="KW-1185">Reference proteome</keyword>
<comment type="catalytic activity">
    <reaction evidence="6">
        <text>(E)-4-coumarate + ATP + CoA = (E)-4-coumaroyl-CoA + AMP + diphosphate</text>
        <dbReference type="Rhea" id="RHEA:19641"/>
        <dbReference type="ChEBI" id="CHEBI:12876"/>
        <dbReference type="ChEBI" id="CHEBI:30616"/>
        <dbReference type="ChEBI" id="CHEBI:33019"/>
        <dbReference type="ChEBI" id="CHEBI:57287"/>
        <dbReference type="ChEBI" id="CHEBI:85008"/>
        <dbReference type="ChEBI" id="CHEBI:456215"/>
        <dbReference type="EC" id="6.2.1.12"/>
    </reaction>
    <physiologicalReaction direction="left-to-right" evidence="6">
        <dbReference type="Rhea" id="RHEA:19642"/>
    </physiologicalReaction>
</comment>
<dbReference type="CDD" id="cd05904">
    <property type="entry name" value="4CL"/>
    <property type="match status" value="1"/>
</dbReference>
<organism evidence="9 10">
    <name type="scientific">Dioscorea cayennensis subsp. rotundata</name>
    <name type="common">White Guinea yam</name>
    <name type="synonym">Dioscorea rotundata</name>
    <dbReference type="NCBI Taxonomy" id="55577"/>
    <lineage>
        <taxon>Eukaryota</taxon>
        <taxon>Viridiplantae</taxon>
        <taxon>Streptophyta</taxon>
        <taxon>Embryophyta</taxon>
        <taxon>Tracheophyta</taxon>
        <taxon>Spermatophyta</taxon>
        <taxon>Magnoliopsida</taxon>
        <taxon>Liliopsida</taxon>
        <taxon>Dioscoreales</taxon>
        <taxon>Dioscoreaceae</taxon>
        <taxon>Dioscorea</taxon>
    </lineage>
</organism>
<proteinExistence type="inferred from homology"/>
<evidence type="ECO:0000256" key="6">
    <source>
        <dbReference type="ARBA" id="ARBA00034252"/>
    </source>
</evidence>
<dbReference type="GO" id="GO:0016207">
    <property type="term" value="F:4-coumarate-CoA ligase activity"/>
    <property type="evidence" value="ECO:0007669"/>
    <property type="project" value="UniProtKB-EC"/>
</dbReference>
<dbReference type="InterPro" id="IPR045851">
    <property type="entry name" value="AMP-bd_C_sf"/>
</dbReference>
<dbReference type="Gene3D" id="3.40.50.12780">
    <property type="entry name" value="N-terminal domain of ligase-like"/>
    <property type="match status" value="1"/>
</dbReference>
<protein>
    <recommendedName>
        <fullName evidence="2">4-coumarate--CoA ligase</fullName>
        <ecNumber evidence="2">6.2.1.12</ecNumber>
    </recommendedName>
</protein>
<evidence type="ECO:0000259" key="8">
    <source>
        <dbReference type="Pfam" id="PF13193"/>
    </source>
</evidence>
<dbReference type="GeneID" id="120272623"/>
<evidence type="ECO:0000313" key="10">
    <source>
        <dbReference type="RefSeq" id="XP_039135427.1"/>
    </source>
</evidence>
<dbReference type="Pfam" id="PF13193">
    <property type="entry name" value="AMP-binding_C"/>
    <property type="match status" value="1"/>
</dbReference>
<evidence type="ECO:0000313" key="9">
    <source>
        <dbReference type="Proteomes" id="UP001515500"/>
    </source>
</evidence>
<evidence type="ECO:0000259" key="7">
    <source>
        <dbReference type="Pfam" id="PF00501"/>
    </source>
</evidence>
<comment type="similarity">
    <text evidence="1">Belongs to the ATP-dependent AMP-binding enzyme family.</text>
</comment>
<dbReference type="PROSITE" id="PS00455">
    <property type="entry name" value="AMP_BINDING"/>
    <property type="match status" value="1"/>
</dbReference>
<dbReference type="Proteomes" id="UP001515500">
    <property type="component" value="Chromosome 11"/>
</dbReference>
<feature type="domain" description="AMP-dependent synthetase/ligase" evidence="7">
    <location>
        <begin position="58"/>
        <end position="413"/>
    </location>
</feature>
<dbReference type="SUPFAM" id="SSF56801">
    <property type="entry name" value="Acetyl-CoA synthetase-like"/>
    <property type="match status" value="1"/>
</dbReference>
<dbReference type="PANTHER" id="PTHR24096:SF337">
    <property type="entry name" value="4-COUMARATE--COA LIGASE"/>
    <property type="match status" value="1"/>
</dbReference>
<evidence type="ECO:0000256" key="5">
    <source>
        <dbReference type="ARBA" id="ARBA00022840"/>
    </source>
</evidence>
<feature type="domain" description="AMP-binding enzyme C-terminal" evidence="8">
    <location>
        <begin position="464"/>
        <end position="539"/>
    </location>
</feature>
<dbReference type="Pfam" id="PF00501">
    <property type="entry name" value="AMP-binding"/>
    <property type="match status" value="1"/>
</dbReference>
<dbReference type="InterPro" id="IPR042099">
    <property type="entry name" value="ANL_N_sf"/>
</dbReference>
<dbReference type="GO" id="GO:0009698">
    <property type="term" value="P:phenylpropanoid metabolic process"/>
    <property type="evidence" value="ECO:0007669"/>
    <property type="project" value="UniProtKB-ARBA"/>
</dbReference>
<keyword evidence="3" id="KW-0436">Ligase</keyword>